<protein>
    <submittedName>
        <fullName evidence="2">Uncharacterized protein</fullName>
    </submittedName>
</protein>
<evidence type="ECO:0000313" key="3">
    <source>
        <dbReference type="Proteomes" id="UP000284706"/>
    </source>
</evidence>
<keyword evidence="3" id="KW-1185">Reference proteome</keyword>
<feature type="region of interest" description="Disordered" evidence="1">
    <location>
        <begin position="55"/>
        <end position="98"/>
    </location>
</feature>
<sequence length="98" mass="10551">MSHTTPTPPMFDKNIPPGSSACLKLTFVAEVQTNFTLPIVLCPLLRPQHVHERANDNHGGVWRQSDGVTVAGSTAREACAPEADTDKDGGELEVDEEP</sequence>
<organism evidence="2 3">
    <name type="scientific">Gymnopilus dilepis</name>
    <dbReference type="NCBI Taxonomy" id="231916"/>
    <lineage>
        <taxon>Eukaryota</taxon>
        <taxon>Fungi</taxon>
        <taxon>Dikarya</taxon>
        <taxon>Basidiomycota</taxon>
        <taxon>Agaricomycotina</taxon>
        <taxon>Agaricomycetes</taxon>
        <taxon>Agaricomycetidae</taxon>
        <taxon>Agaricales</taxon>
        <taxon>Agaricineae</taxon>
        <taxon>Hymenogastraceae</taxon>
        <taxon>Gymnopilus</taxon>
    </lineage>
</organism>
<evidence type="ECO:0000256" key="1">
    <source>
        <dbReference type="SAM" id="MobiDB-lite"/>
    </source>
</evidence>
<comment type="caution">
    <text evidence="2">The sequence shown here is derived from an EMBL/GenBank/DDBJ whole genome shotgun (WGS) entry which is preliminary data.</text>
</comment>
<dbReference type="Proteomes" id="UP000284706">
    <property type="component" value="Unassembled WGS sequence"/>
</dbReference>
<reference evidence="2 3" key="1">
    <citation type="journal article" date="2018" name="Evol. Lett.">
        <title>Horizontal gene cluster transfer increased hallucinogenic mushroom diversity.</title>
        <authorList>
            <person name="Reynolds H.T."/>
            <person name="Vijayakumar V."/>
            <person name="Gluck-Thaler E."/>
            <person name="Korotkin H.B."/>
            <person name="Matheny P.B."/>
            <person name="Slot J.C."/>
        </authorList>
    </citation>
    <scope>NUCLEOTIDE SEQUENCE [LARGE SCALE GENOMIC DNA]</scope>
    <source>
        <strain evidence="2 3">SRW20</strain>
    </source>
</reference>
<gene>
    <name evidence="2" type="ORF">CVT26_005154</name>
</gene>
<dbReference type="EMBL" id="NHYE01005049">
    <property type="protein sequence ID" value="PPQ78479.1"/>
    <property type="molecule type" value="Genomic_DNA"/>
</dbReference>
<name>A0A409WJ10_9AGAR</name>
<dbReference type="InParanoid" id="A0A409WJ10"/>
<evidence type="ECO:0000313" key="2">
    <source>
        <dbReference type="EMBL" id="PPQ78479.1"/>
    </source>
</evidence>
<proteinExistence type="predicted"/>
<accession>A0A409WJ10</accession>
<dbReference type="AlphaFoldDB" id="A0A409WJ10"/>